<keyword evidence="3" id="KW-1185">Reference proteome</keyword>
<dbReference type="EMBL" id="BRYB01002925">
    <property type="protein sequence ID" value="GMI27585.1"/>
    <property type="molecule type" value="Genomic_DNA"/>
</dbReference>
<evidence type="ECO:0000313" key="3">
    <source>
        <dbReference type="Proteomes" id="UP001165060"/>
    </source>
</evidence>
<evidence type="ECO:0000256" key="1">
    <source>
        <dbReference type="SAM" id="MobiDB-lite"/>
    </source>
</evidence>
<feature type="compositionally biased region" description="Acidic residues" evidence="1">
    <location>
        <begin position="1701"/>
        <end position="1753"/>
    </location>
</feature>
<comment type="caution">
    <text evidence="2">The sequence shown here is derived from an EMBL/GenBank/DDBJ whole genome shotgun (WGS) entry which is preliminary data.</text>
</comment>
<feature type="compositionally biased region" description="Polar residues" evidence="1">
    <location>
        <begin position="1"/>
        <end position="11"/>
    </location>
</feature>
<protein>
    <submittedName>
        <fullName evidence="2">Uncharacterized protein</fullName>
    </submittedName>
</protein>
<organism evidence="2 3">
    <name type="scientific">Tetraparma gracilis</name>
    <dbReference type="NCBI Taxonomy" id="2962635"/>
    <lineage>
        <taxon>Eukaryota</taxon>
        <taxon>Sar</taxon>
        <taxon>Stramenopiles</taxon>
        <taxon>Ochrophyta</taxon>
        <taxon>Bolidophyceae</taxon>
        <taxon>Parmales</taxon>
        <taxon>Triparmaceae</taxon>
        <taxon>Tetraparma</taxon>
    </lineage>
</organism>
<evidence type="ECO:0000313" key="2">
    <source>
        <dbReference type="EMBL" id="GMI27585.1"/>
    </source>
</evidence>
<reference evidence="2 3" key="1">
    <citation type="journal article" date="2023" name="Commun. Biol.">
        <title>Genome analysis of Parmales, the sister group of diatoms, reveals the evolutionary specialization of diatoms from phago-mixotrophs to photoautotrophs.</title>
        <authorList>
            <person name="Ban H."/>
            <person name="Sato S."/>
            <person name="Yoshikawa S."/>
            <person name="Yamada K."/>
            <person name="Nakamura Y."/>
            <person name="Ichinomiya M."/>
            <person name="Sato N."/>
            <person name="Blanc-Mathieu R."/>
            <person name="Endo H."/>
            <person name="Kuwata A."/>
            <person name="Ogata H."/>
        </authorList>
    </citation>
    <scope>NUCLEOTIDE SEQUENCE [LARGE SCALE GENOMIC DNA]</scope>
</reference>
<feature type="region of interest" description="Disordered" evidence="1">
    <location>
        <begin position="1354"/>
        <end position="1382"/>
    </location>
</feature>
<feature type="compositionally biased region" description="Low complexity" evidence="1">
    <location>
        <begin position="1361"/>
        <end position="1376"/>
    </location>
</feature>
<feature type="compositionally biased region" description="Basic and acidic residues" evidence="1">
    <location>
        <begin position="1585"/>
        <end position="1596"/>
    </location>
</feature>
<feature type="compositionally biased region" description="Basic and acidic residues" evidence="1">
    <location>
        <begin position="1754"/>
        <end position="1773"/>
    </location>
</feature>
<feature type="compositionally biased region" description="Basic and acidic residues" evidence="1">
    <location>
        <begin position="1671"/>
        <end position="1681"/>
    </location>
</feature>
<feature type="compositionally biased region" description="Gly residues" evidence="1">
    <location>
        <begin position="1564"/>
        <end position="1574"/>
    </location>
</feature>
<feature type="compositionally biased region" description="Polar residues" evidence="1">
    <location>
        <begin position="245"/>
        <end position="255"/>
    </location>
</feature>
<feature type="region of interest" description="Disordered" evidence="1">
    <location>
        <begin position="1"/>
        <end position="40"/>
    </location>
</feature>
<sequence>MLEASRTSSAGGNPLGLKGSLHRGSAAQRQSGLSSPNSTLATLGDRRSLLAPAPAMVKNRLVSDIILASSLSSLSLTSRYVHGAGKNLPANVRYRVLGDMNPVYIPKKMAASSSVELKQTEWRTIAEARKITARLITRVVLDSAKERDEGEEDDDEDDEVTEAEALARAAAGGKSSFPAPRPRAPSDADTSDVPAGRSRSPSQRDLILSLTPRSRSDSQRRSARSPRNNGGARSPRRSAKGGGKQSPSSSASGTPTMEGRTLLAINNEASGRSVGEEKKEASPSKDAGHAPLRRHLSSMFSAFETAAVPEVCMVYRTNGWFPAHVVEFDSAANMLTLRIRGHSPQFDMVIHRTDPRLREQFSALKDPGTTHIGHFAKAAEAVKVYVFDVTEAEFFLSTGQLPVGRVIAAIPEHDCAEVEVIGLTETEIVRVSNLHLKKIDEEEFSERANRILDARDEAVRQIDSALHERQPVVVWKKLMNLCNERCQVSSVDCTTYLEMRAVDPKTKKQIVCSVPWASLSKLISLELPEEVYWGDLETDEKRNLSERLSKFLFVRGGGLEVLPFADKSRFMNGVKAKQSADPQTGDGELLCDREREIEGVKVKVQFRDTLEKIVLSVNVMSPKRERESADKRRERAKDDQDKVLFTHVLVLEPRDWAFLAFSNSHWMTAEEKVALCDALMLQLVPLEGVVCVQLKTRVIFPQHHVYFSEAYAEGWQIPPSCKREEVDIWSKTTKQAGWGGQGGTDRPDILGPFWESENVFPNMSKYQVDEFGMQKGSGIESKERQKHKIHVKASVEKHGILKLAMYHVANQKMHNIKCDVDQWHSLGWGPLQWMSWEQRCFVSERISSGVWWEARESVSPESDGVASNLEGIMGVGEKNVRAKTLTLQSALTPIVSAFTMRTKDGREVKLEVRDLGTYFYVSGSGLKFYANEKHWESSTLHKHLRWVPVKARINLAVRLLRLVEFDENKNELSLVPKKLQFWRTVTDKIRVGKLFVSMYDIGKSVEILSVDYAGNEVDRVDIPYSEIREKLSSALPQPLFCPCLLIQDASTKAALNKLLLEFVVPERNESVSQTFIDRRKEDWKEIGEEFVPLEDEVIEIPHVAEKADEKESKLAASLRYAAIANSVDSDASPKDPALKRGLRALMRQATQNVMKKGTGDRTEKSIWFKTDDELAEEKRLRDLELNPVRLFGWQGTGKIFGSVIDNKKKSDAAAVVNQKVDPLGGKKDVFIVRLRDPDTREWLETDLTPELLEGYAKKLHDEDPEGDKHTYLPFREMDEEHREKVFSCVCSRLQIVSWMEFARMNMPGKLLTVMPADVDVKEEEKMFKDDETKAKKRALAEKAEKFKEKKRLRELEEKGSEVAPSEVVSEGVSESWDGQDEEEEEVEVAEEYETDDDSYADDVYNCDICSRKIEPGNTIERRYFNEDMLDFDLCGDCWQEFPGNADEDIRKELHRDKPTLWCCAKFNEKGEKIVTEGHWRPAPVKENVELVNAYIERLAEELETGEGKPVFLQDLLASAAKEEADPEEAKEDTRSILQRIKEDDPAAEARGVIQRHDVYVFGGGVKARGGGGGKEVPDGTWAKPRTKEEKEFEAEKEAAAAEELDLQAMLIIAADEAEEERKQEGEVDDMDYTRKMELIKSSSQMIYGEGRDEDDHSVSSCETEDMMQEGVQERAKERVEAMELGGKLALIKKETQADWEVSSEEESGEEDGEEGDEGEEGEEGSGSEEESGEEESGSEEESEDEEDEEDEEERELREMQTLMDAEKAKARGK</sequence>
<name>A0ABQ6MJB9_9STRA</name>
<feature type="compositionally biased region" description="Polar residues" evidence="1">
    <location>
        <begin position="27"/>
        <end position="40"/>
    </location>
</feature>
<gene>
    <name evidence="2" type="ORF">TeGR_g2144</name>
</gene>
<feature type="compositionally biased region" description="Basic and acidic residues" evidence="1">
    <location>
        <begin position="274"/>
        <end position="288"/>
    </location>
</feature>
<feature type="region of interest" description="Disordered" evidence="1">
    <location>
        <begin position="1564"/>
        <end position="1596"/>
    </location>
</feature>
<accession>A0ABQ6MJB9</accession>
<proteinExistence type="predicted"/>
<feature type="region of interest" description="Disordered" evidence="1">
    <location>
        <begin position="166"/>
        <end position="290"/>
    </location>
</feature>
<dbReference type="Proteomes" id="UP001165060">
    <property type="component" value="Unassembled WGS sequence"/>
</dbReference>
<feature type="region of interest" description="Disordered" evidence="1">
    <location>
        <begin position="1643"/>
        <end position="1773"/>
    </location>
</feature>